<dbReference type="AlphaFoldDB" id="A0A1X2IYX5"/>
<evidence type="ECO:0000256" key="3">
    <source>
        <dbReference type="ARBA" id="ARBA00017059"/>
    </source>
</evidence>
<comment type="similarity">
    <text evidence="2">Belongs to the SPCS1 family.</text>
</comment>
<dbReference type="PANTHER" id="PTHR13202:SF0">
    <property type="entry name" value="SIGNAL PEPTIDASE COMPLEX SUBUNIT 1"/>
    <property type="match status" value="1"/>
</dbReference>
<keyword evidence="7 9" id="KW-0472">Membrane</keyword>
<feature type="transmembrane region" description="Helical" evidence="9">
    <location>
        <begin position="22"/>
        <end position="41"/>
    </location>
</feature>
<gene>
    <name evidence="10" type="ORF">BCR42DRAFT_403093</name>
</gene>
<dbReference type="OrthoDB" id="263893at2759"/>
<dbReference type="GO" id="GO:0006465">
    <property type="term" value="P:signal peptide processing"/>
    <property type="evidence" value="ECO:0007669"/>
    <property type="project" value="InterPro"/>
</dbReference>
<sequence>MNLAEYFECTIDFEGQRLAENLTYYILISASLIGFITGYALESMQLTLAIFGIGFVAACLFAIPPWPMYRRHPVPWIEVTKEAKGSSDKASTESTSS</sequence>
<comment type="caution">
    <text evidence="10">The sequence shown here is derived from an EMBL/GenBank/DDBJ whole genome shotgun (WGS) entry which is preliminary data.</text>
</comment>
<name>A0A1X2IYX5_9FUNG</name>
<dbReference type="GO" id="GO:0005787">
    <property type="term" value="C:signal peptidase complex"/>
    <property type="evidence" value="ECO:0007669"/>
    <property type="project" value="InterPro"/>
</dbReference>
<evidence type="ECO:0000256" key="8">
    <source>
        <dbReference type="ARBA" id="ARBA00045204"/>
    </source>
</evidence>
<keyword evidence="5" id="KW-0256">Endoplasmic reticulum</keyword>
<dbReference type="EMBL" id="MCGE01000002">
    <property type="protein sequence ID" value="ORZ24507.1"/>
    <property type="molecule type" value="Genomic_DNA"/>
</dbReference>
<comment type="subcellular location">
    <subcellularLocation>
        <location evidence="1">Endoplasmic reticulum membrane</location>
        <topology evidence="1">Multi-pass membrane protein</topology>
    </subcellularLocation>
</comment>
<keyword evidence="6 9" id="KW-1133">Transmembrane helix</keyword>
<dbReference type="Pfam" id="PF06645">
    <property type="entry name" value="SPC12"/>
    <property type="match status" value="1"/>
</dbReference>
<keyword evidence="11" id="KW-1185">Reference proteome</keyword>
<protein>
    <recommendedName>
        <fullName evidence="3">Signal peptidase complex subunit 1</fullName>
    </recommendedName>
</protein>
<evidence type="ECO:0000313" key="10">
    <source>
        <dbReference type="EMBL" id="ORZ24507.1"/>
    </source>
</evidence>
<evidence type="ECO:0000256" key="6">
    <source>
        <dbReference type="ARBA" id="ARBA00022989"/>
    </source>
</evidence>
<evidence type="ECO:0000256" key="9">
    <source>
        <dbReference type="SAM" id="Phobius"/>
    </source>
</evidence>
<reference evidence="10 11" key="1">
    <citation type="submission" date="2016-07" db="EMBL/GenBank/DDBJ databases">
        <title>Pervasive Adenine N6-methylation of Active Genes in Fungi.</title>
        <authorList>
            <consortium name="DOE Joint Genome Institute"/>
            <person name="Mondo S.J."/>
            <person name="Dannebaum R.O."/>
            <person name="Kuo R.C."/>
            <person name="Labutti K."/>
            <person name="Haridas S."/>
            <person name="Kuo A."/>
            <person name="Salamov A."/>
            <person name="Ahrendt S.R."/>
            <person name="Lipzen A."/>
            <person name="Sullivan W."/>
            <person name="Andreopoulos W.B."/>
            <person name="Clum A."/>
            <person name="Lindquist E."/>
            <person name="Daum C."/>
            <person name="Ramamoorthy G.K."/>
            <person name="Gryganskyi A."/>
            <person name="Culley D."/>
            <person name="Magnuson J.K."/>
            <person name="James T.Y."/>
            <person name="O'Malley M.A."/>
            <person name="Stajich J.E."/>
            <person name="Spatafora J.W."/>
            <person name="Visel A."/>
            <person name="Grigoriev I.V."/>
        </authorList>
    </citation>
    <scope>NUCLEOTIDE SEQUENCE [LARGE SCALE GENOMIC DNA]</scope>
    <source>
        <strain evidence="10 11">NRRL 1336</strain>
    </source>
</reference>
<evidence type="ECO:0000256" key="5">
    <source>
        <dbReference type="ARBA" id="ARBA00022824"/>
    </source>
</evidence>
<dbReference type="STRING" id="90262.A0A1X2IYX5"/>
<evidence type="ECO:0000256" key="2">
    <source>
        <dbReference type="ARBA" id="ARBA00005245"/>
    </source>
</evidence>
<proteinExistence type="inferred from homology"/>
<accession>A0A1X2IYX5</accession>
<evidence type="ECO:0000256" key="1">
    <source>
        <dbReference type="ARBA" id="ARBA00004477"/>
    </source>
</evidence>
<feature type="transmembrane region" description="Helical" evidence="9">
    <location>
        <begin position="48"/>
        <end position="66"/>
    </location>
</feature>
<dbReference type="Proteomes" id="UP000193560">
    <property type="component" value="Unassembled WGS sequence"/>
</dbReference>
<keyword evidence="4 9" id="KW-0812">Transmembrane</keyword>
<evidence type="ECO:0000256" key="7">
    <source>
        <dbReference type="ARBA" id="ARBA00023136"/>
    </source>
</evidence>
<dbReference type="InterPro" id="IPR009542">
    <property type="entry name" value="Spc1/SPCS1"/>
</dbReference>
<comment type="function">
    <text evidence="8">Component of the signal peptidase complex (SPC) which catalyzes the cleavage of N-terminal signal sequences from nascent proteins as they are translocated into the lumen of the endoplasmic reticulum. Dispensable for SPC enzymatic activity.</text>
</comment>
<dbReference type="PANTHER" id="PTHR13202">
    <property type="entry name" value="MICROSOMAL SIGNAL PEPTIDASE 12 KDA SUBUNIT"/>
    <property type="match status" value="1"/>
</dbReference>
<organism evidence="10 11">
    <name type="scientific">Absidia repens</name>
    <dbReference type="NCBI Taxonomy" id="90262"/>
    <lineage>
        <taxon>Eukaryota</taxon>
        <taxon>Fungi</taxon>
        <taxon>Fungi incertae sedis</taxon>
        <taxon>Mucoromycota</taxon>
        <taxon>Mucoromycotina</taxon>
        <taxon>Mucoromycetes</taxon>
        <taxon>Mucorales</taxon>
        <taxon>Cunninghamellaceae</taxon>
        <taxon>Absidia</taxon>
    </lineage>
</organism>
<evidence type="ECO:0000313" key="11">
    <source>
        <dbReference type="Proteomes" id="UP000193560"/>
    </source>
</evidence>
<evidence type="ECO:0000256" key="4">
    <source>
        <dbReference type="ARBA" id="ARBA00022692"/>
    </source>
</evidence>
<dbReference type="GO" id="GO:0045047">
    <property type="term" value="P:protein targeting to ER"/>
    <property type="evidence" value="ECO:0007669"/>
    <property type="project" value="TreeGrafter"/>
</dbReference>